<organism evidence="1 2">
    <name type="scientific">Kluyvera genomosp. 2</name>
    <dbReference type="NCBI Taxonomy" id="2774054"/>
    <lineage>
        <taxon>Bacteria</taxon>
        <taxon>Pseudomonadati</taxon>
        <taxon>Pseudomonadota</taxon>
        <taxon>Gammaproteobacteria</taxon>
        <taxon>Enterobacterales</taxon>
        <taxon>Enterobacteriaceae</taxon>
        <taxon>Kluyvera</taxon>
    </lineage>
</organism>
<keyword evidence="2" id="KW-1185">Reference proteome</keyword>
<dbReference type="AlphaFoldDB" id="A0A2T2XXE7"/>
<name>A0A2T2XXE7_9ENTR</name>
<accession>A0A2T2XXE7</accession>
<gene>
    <name evidence="1" type="ORF">C8256_20985</name>
</gene>
<evidence type="ECO:0000313" key="1">
    <source>
        <dbReference type="EMBL" id="PSR44888.1"/>
    </source>
</evidence>
<evidence type="ECO:0000313" key="2">
    <source>
        <dbReference type="Proteomes" id="UP000240892"/>
    </source>
</evidence>
<sequence>MYTPESILFPYLPRKKPRSTAVFCPVNEQRPSPKFEQYTPGGGLYGLPVKAQGSSWIFVRSFKQKFVASH</sequence>
<reference evidence="1 2" key="1">
    <citation type="submission" date="2018-03" db="EMBL/GenBank/DDBJ databases">
        <title>First report of an OXA-48+CTX-M-M-producing Kluyvera ascorbata clone recovered from patients admitted in a University Hospital in Madrid, Spain.</title>
        <authorList>
            <person name="Hernandez-Garcia M."/>
            <person name="Leon-Sampedro R."/>
            <person name="Perez-Viso B."/>
            <person name="Morosini M.I."/>
            <person name="Lopez-Fresnena N."/>
            <person name="Coque T.M."/>
            <person name="Bonten M."/>
            <person name="Malhotra-Kumar S."/>
            <person name="Ruiz-Garbajosa P."/>
            <person name="Canton R."/>
        </authorList>
    </citation>
    <scope>NUCLEOTIDE SEQUENCE [LARGE SCALE GENOMIC DNA]</scope>
    <source>
        <strain evidence="1 2">KA2</strain>
    </source>
</reference>
<dbReference type="EMBL" id="PYHO01000022">
    <property type="protein sequence ID" value="PSR44888.1"/>
    <property type="molecule type" value="Genomic_DNA"/>
</dbReference>
<proteinExistence type="predicted"/>
<dbReference type="Proteomes" id="UP000240892">
    <property type="component" value="Unassembled WGS sequence"/>
</dbReference>
<comment type="caution">
    <text evidence="1">The sequence shown here is derived from an EMBL/GenBank/DDBJ whole genome shotgun (WGS) entry which is preliminary data.</text>
</comment>
<protein>
    <submittedName>
        <fullName evidence="1">Uncharacterized protein</fullName>
    </submittedName>
</protein>